<evidence type="ECO:0000256" key="1">
    <source>
        <dbReference type="SAM" id="SignalP"/>
    </source>
</evidence>
<dbReference type="RefSeq" id="WP_157299013.1">
    <property type="nucleotide sequence ID" value="NZ_BAAAZB010000005.1"/>
</dbReference>
<evidence type="ECO:0000313" key="2">
    <source>
        <dbReference type="EMBL" id="MVT40380.1"/>
    </source>
</evidence>
<feature type="chain" id="PRO_5027044572" description="Secreted protein" evidence="1">
    <location>
        <begin position="21"/>
        <end position="95"/>
    </location>
</feature>
<evidence type="ECO:0008006" key="4">
    <source>
        <dbReference type="Google" id="ProtNLM"/>
    </source>
</evidence>
<dbReference type="EMBL" id="WRXO01000001">
    <property type="protein sequence ID" value="MVT40380.1"/>
    <property type="molecule type" value="Genomic_DNA"/>
</dbReference>
<comment type="caution">
    <text evidence="2">The sequence shown here is derived from an EMBL/GenBank/DDBJ whole genome shotgun (WGS) entry which is preliminary data.</text>
</comment>
<reference evidence="2 3" key="1">
    <citation type="submission" date="2019-12" db="EMBL/GenBank/DDBJ databases">
        <title>The draft genomic sequence of strain Chitinophaga oryziterrae JCM 16595.</title>
        <authorList>
            <person name="Zhang X."/>
        </authorList>
    </citation>
    <scope>NUCLEOTIDE SEQUENCE [LARGE SCALE GENOMIC DNA]</scope>
    <source>
        <strain evidence="2 3">JCM 16595</strain>
    </source>
</reference>
<name>A0A6N8J5B0_9BACT</name>
<keyword evidence="1" id="KW-0732">Signal</keyword>
<dbReference type="OrthoDB" id="671991at2"/>
<accession>A0A6N8J5B0</accession>
<protein>
    <recommendedName>
        <fullName evidence="4">Secreted protein</fullName>
    </recommendedName>
</protein>
<evidence type="ECO:0000313" key="3">
    <source>
        <dbReference type="Proteomes" id="UP000468388"/>
    </source>
</evidence>
<feature type="signal peptide" evidence="1">
    <location>
        <begin position="1"/>
        <end position="20"/>
    </location>
</feature>
<dbReference type="Proteomes" id="UP000468388">
    <property type="component" value="Unassembled WGS sequence"/>
</dbReference>
<dbReference type="AlphaFoldDB" id="A0A6N8J5B0"/>
<proteinExistence type="predicted"/>
<organism evidence="2 3">
    <name type="scientific">Chitinophaga oryziterrae</name>
    <dbReference type="NCBI Taxonomy" id="1031224"/>
    <lineage>
        <taxon>Bacteria</taxon>
        <taxon>Pseudomonadati</taxon>
        <taxon>Bacteroidota</taxon>
        <taxon>Chitinophagia</taxon>
        <taxon>Chitinophagales</taxon>
        <taxon>Chitinophagaceae</taxon>
        <taxon>Chitinophaga</taxon>
    </lineage>
</organism>
<keyword evidence="3" id="KW-1185">Reference proteome</keyword>
<sequence>MLTLILSIYVLLMAVIPCCAFDKCTADQEMGAGGHKEPQGSCSPFYSCHSCSVPVILEKPLQMAAVESTNEPHYAAYQPATLQSFSFSCWNPPRA</sequence>
<gene>
    <name evidence="2" type="ORF">GO495_07285</name>
</gene>